<dbReference type="PRINTS" id="PR00368">
    <property type="entry name" value="FADPNR"/>
</dbReference>
<dbReference type="SUPFAM" id="SSF51905">
    <property type="entry name" value="FAD/NAD(P)-binding domain"/>
    <property type="match status" value="1"/>
</dbReference>
<dbReference type="InterPro" id="IPR051691">
    <property type="entry name" value="Metab_Enz_Cyan_OpOx_G3PDH"/>
</dbReference>
<evidence type="ECO:0000259" key="3">
    <source>
        <dbReference type="Pfam" id="PF07992"/>
    </source>
</evidence>
<evidence type="ECO:0000313" key="4">
    <source>
        <dbReference type="EMBL" id="ASW01621.1"/>
    </source>
</evidence>
<reference evidence="4 5" key="1">
    <citation type="submission" date="2017-08" db="EMBL/GenBank/DDBJ databases">
        <title>Identification and genetic characteristics of simultaneous BTEX- and naphthalene-degrading Paraburkholderia sp. BN5 isolated from petroleum-contaminated soil.</title>
        <authorList>
            <person name="Lee Y."/>
            <person name="Jeon C.O."/>
        </authorList>
    </citation>
    <scope>NUCLEOTIDE SEQUENCE [LARGE SCALE GENOMIC DNA]</scope>
    <source>
        <strain evidence="4 5">BN5</strain>
    </source>
</reference>
<gene>
    <name evidence="4" type="ORF">CJU94_26055</name>
</gene>
<dbReference type="AlphaFoldDB" id="A0A248VRJ5"/>
<dbReference type="InterPro" id="IPR023753">
    <property type="entry name" value="FAD/NAD-binding_dom"/>
</dbReference>
<keyword evidence="1" id="KW-0560">Oxidoreductase</keyword>
<dbReference type="InterPro" id="IPR007419">
    <property type="entry name" value="BFD-like_2Fe2S-bd_dom"/>
</dbReference>
<dbReference type="PRINTS" id="PR00411">
    <property type="entry name" value="PNDRDTASEI"/>
</dbReference>
<evidence type="ECO:0000256" key="1">
    <source>
        <dbReference type="ARBA" id="ARBA00023002"/>
    </source>
</evidence>
<dbReference type="EMBL" id="CP022990">
    <property type="protein sequence ID" value="ASW01621.1"/>
    <property type="molecule type" value="Genomic_DNA"/>
</dbReference>
<keyword evidence="5" id="KW-1185">Reference proteome</keyword>
<dbReference type="PIRSF" id="PIRSF037495">
    <property type="entry name" value="Opine_OX_OoxA/HcnB"/>
    <property type="match status" value="1"/>
</dbReference>
<dbReference type="Pfam" id="PF07992">
    <property type="entry name" value="Pyr_redox_2"/>
    <property type="match status" value="1"/>
</dbReference>
<dbReference type="GO" id="GO:0016491">
    <property type="term" value="F:oxidoreductase activity"/>
    <property type="evidence" value="ECO:0007669"/>
    <property type="project" value="UniProtKB-KW"/>
</dbReference>
<name>A0A248VRJ5_9BURK</name>
<organism evidence="4 5">
    <name type="scientific">Paraburkholderia aromaticivorans</name>
    <dbReference type="NCBI Taxonomy" id="2026199"/>
    <lineage>
        <taxon>Bacteria</taxon>
        <taxon>Pseudomonadati</taxon>
        <taxon>Pseudomonadota</taxon>
        <taxon>Betaproteobacteria</taxon>
        <taxon>Burkholderiales</taxon>
        <taxon>Burkholderiaceae</taxon>
        <taxon>Paraburkholderia</taxon>
    </lineage>
</organism>
<sequence length="484" mass="51556">MSELQCDLLIVGAGPAGMAAAIEARARGLTVIVADEGKQAGGQIYRQAAHSPLAHADQVLGADYAAGRPLIARFMASGAQYFAQTLVWQIEPGAPLSAMLTCRGEAGGTLRVRAQALLLATGAQERAWPVRGWTLPGVMGVGAAQTMLKAGGLVPGANTVLAGSGPLLWLYASQLLQAGRTLRAIVDTTPRGALRGALRHLPRAWRAGEYLFKGLRMMRAVRRSGIELYRAARDVEVLGEAQPHLPAKARAIRFRAGGHQYEIPADLILLHQGVVPGGNAARSIGCAHRWDDAQACWQPQVDSWGRSSVARVWIAGDGAGIGGAKAAEHAGELAALDIAADLGHIDPPTRASASRAARAELDHHLTIRPFLDALYTPPPSLRRPAEDVVVCRCEEVSAGEIRRLARLDCAGPNQLKAFSRCGMGPCQGRWCGTTVGELLAEVQGRQPREVGYYRIRAPIKPVTIDELATVLPTDRDFVRGEFPS</sequence>
<dbReference type="CDD" id="cd19946">
    <property type="entry name" value="GlpA-like_Fer2_BFD-like"/>
    <property type="match status" value="1"/>
</dbReference>
<protein>
    <submittedName>
        <fullName evidence="4">FAD/NAD(P)-binding oxidoreductase</fullName>
    </submittedName>
</protein>
<dbReference type="Proteomes" id="UP000215158">
    <property type="component" value="Chromosome 2"/>
</dbReference>
<dbReference type="Pfam" id="PF04324">
    <property type="entry name" value="Fer2_BFD"/>
    <property type="match status" value="1"/>
</dbReference>
<dbReference type="PANTHER" id="PTHR42949:SF3">
    <property type="entry name" value="ANAEROBIC GLYCEROL-3-PHOSPHATE DEHYDROGENASE SUBUNIT B"/>
    <property type="match status" value="1"/>
</dbReference>
<dbReference type="InterPro" id="IPR041854">
    <property type="entry name" value="BFD-like_2Fe2S-bd_dom_sf"/>
</dbReference>
<dbReference type="RefSeq" id="WP_095421515.1">
    <property type="nucleotide sequence ID" value="NZ_CP022990.1"/>
</dbReference>
<dbReference type="PANTHER" id="PTHR42949">
    <property type="entry name" value="ANAEROBIC GLYCEROL-3-PHOSPHATE DEHYDROGENASE SUBUNIT B"/>
    <property type="match status" value="1"/>
</dbReference>
<dbReference type="InterPro" id="IPR036188">
    <property type="entry name" value="FAD/NAD-bd_sf"/>
</dbReference>
<dbReference type="OrthoDB" id="9801699at2"/>
<evidence type="ECO:0000313" key="5">
    <source>
        <dbReference type="Proteomes" id="UP000215158"/>
    </source>
</evidence>
<accession>A0A248VRJ5</accession>
<dbReference type="KEGG" id="parb:CJU94_26055"/>
<evidence type="ECO:0000259" key="2">
    <source>
        <dbReference type="Pfam" id="PF04324"/>
    </source>
</evidence>
<feature type="domain" description="FAD/NAD(P)-binding" evidence="3">
    <location>
        <begin position="7"/>
        <end position="330"/>
    </location>
</feature>
<proteinExistence type="predicted"/>
<dbReference type="Gene3D" id="1.10.10.1100">
    <property type="entry name" value="BFD-like [2Fe-2S]-binding domain"/>
    <property type="match status" value="1"/>
</dbReference>
<feature type="domain" description="BFD-like [2Fe-2S]-binding" evidence="2">
    <location>
        <begin position="389"/>
        <end position="441"/>
    </location>
</feature>
<dbReference type="Gene3D" id="3.50.50.60">
    <property type="entry name" value="FAD/NAD(P)-binding domain"/>
    <property type="match status" value="2"/>
</dbReference>
<dbReference type="InterPro" id="IPR017224">
    <property type="entry name" value="Opine_Oxase_asu/HCN_bsu"/>
</dbReference>